<dbReference type="AlphaFoldDB" id="A0A7C9MJ90"/>
<dbReference type="RefSeq" id="WP_160958335.1">
    <property type="nucleotide sequence ID" value="NZ_WVUD01000002.1"/>
</dbReference>
<evidence type="ECO:0000313" key="3">
    <source>
        <dbReference type="EMBL" id="MYL81973.1"/>
    </source>
</evidence>
<accession>A0A7C9MJ90</accession>
<dbReference type="GO" id="GO:0004077">
    <property type="term" value="F:biotin--[biotin carboxyl-carrier protein] ligase activity"/>
    <property type="evidence" value="ECO:0007669"/>
    <property type="project" value="UniProtKB-EC"/>
</dbReference>
<dbReference type="PANTHER" id="PTHR12835">
    <property type="entry name" value="BIOTIN PROTEIN LIGASE"/>
    <property type="match status" value="1"/>
</dbReference>
<evidence type="ECO:0000313" key="4">
    <source>
        <dbReference type="Proteomes" id="UP000482487"/>
    </source>
</evidence>
<organism evidence="3 4">
    <name type="scientific">Solidesulfovibrio aerotolerans</name>
    <dbReference type="NCBI Taxonomy" id="295255"/>
    <lineage>
        <taxon>Bacteria</taxon>
        <taxon>Pseudomonadati</taxon>
        <taxon>Thermodesulfobacteriota</taxon>
        <taxon>Desulfovibrionia</taxon>
        <taxon>Desulfovibrionales</taxon>
        <taxon>Desulfovibrionaceae</taxon>
        <taxon>Solidesulfovibrio</taxon>
    </lineage>
</organism>
<dbReference type="EC" id="6.3.4.15" evidence="3"/>
<dbReference type="EMBL" id="WVUD01000002">
    <property type="protein sequence ID" value="MYL81973.1"/>
    <property type="molecule type" value="Genomic_DNA"/>
</dbReference>
<evidence type="ECO:0000259" key="2">
    <source>
        <dbReference type="PROSITE" id="PS51733"/>
    </source>
</evidence>
<dbReference type="InterPro" id="IPR045864">
    <property type="entry name" value="aa-tRNA-synth_II/BPL/LPL"/>
</dbReference>
<dbReference type="InterPro" id="IPR004143">
    <property type="entry name" value="BPL_LPL_catalytic"/>
</dbReference>
<dbReference type="PROSITE" id="PS51733">
    <property type="entry name" value="BPL_LPL_CATALYTIC"/>
    <property type="match status" value="1"/>
</dbReference>
<evidence type="ECO:0000256" key="1">
    <source>
        <dbReference type="ARBA" id="ARBA00022598"/>
    </source>
</evidence>
<dbReference type="OrthoDB" id="9807064at2"/>
<dbReference type="Pfam" id="PF03099">
    <property type="entry name" value="BPL_LplA_LipB"/>
    <property type="match status" value="1"/>
</dbReference>
<protein>
    <submittedName>
        <fullName evidence="3">Biotin--[acetyl-CoA-carboxylase] ligase</fullName>
        <ecNumber evidence="3">6.3.4.15</ecNumber>
    </submittedName>
</protein>
<dbReference type="NCBIfam" id="TIGR00121">
    <property type="entry name" value="birA_ligase"/>
    <property type="match status" value="1"/>
</dbReference>
<name>A0A7C9MJ90_9BACT</name>
<proteinExistence type="predicted"/>
<comment type="caution">
    <text evidence="3">The sequence shown here is derived from an EMBL/GenBank/DDBJ whole genome shotgun (WGS) entry which is preliminary data.</text>
</comment>
<dbReference type="PANTHER" id="PTHR12835:SF5">
    <property type="entry name" value="BIOTIN--PROTEIN LIGASE"/>
    <property type="match status" value="1"/>
</dbReference>
<dbReference type="GO" id="GO:0005737">
    <property type="term" value="C:cytoplasm"/>
    <property type="evidence" value="ECO:0007669"/>
    <property type="project" value="TreeGrafter"/>
</dbReference>
<dbReference type="Proteomes" id="UP000482487">
    <property type="component" value="Unassembled WGS sequence"/>
</dbReference>
<keyword evidence="4" id="KW-1185">Reference proteome</keyword>
<dbReference type="SUPFAM" id="SSF55681">
    <property type="entry name" value="Class II aaRS and biotin synthetases"/>
    <property type="match status" value="1"/>
</dbReference>
<sequence length="316" mass="33149">MSQNPFAGGGIWLWASGGAGLAEPVSPAMLTGLHPLWAADMERLGPWREVMLGPQYGPVAGRWLGAMGSAGASADAILVVGPCVSSLDVAWAFVRAGMLLPFAAVVAVSQTRGRGQLRRDWVSPPGNLYAALAWPQADGALAALAPVLAGACLCDALNERGFAAQVKWPNDLLLEDRKIGGILLEERGGRIVAGIGINFASAPDAARLRREHAAPAASLAAFGVVPGAVTFWADLVKSGQTCYRQCVALSDSHALSRFLEGRLAWLGRDVYVRESEADGFRARIVGLAEDGGLRLRRIDPGPGQDLTLHSGSISLL</sequence>
<reference evidence="3 4" key="1">
    <citation type="submission" date="2020-01" db="EMBL/GenBank/DDBJ databases">
        <title>Genome sequence of Desulfovibrio aerotolerans DSM 16695(T).</title>
        <authorList>
            <person name="Karnachuk O."/>
            <person name="Avakyan M."/>
            <person name="Mardanov A."/>
            <person name="Kadnikov V."/>
            <person name="Ravin N."/>
        </authorList>
    </citation>
    <scope>NUCLEOTIDE SEQUENCE [LARGE SCALE GENOMIC DNA]</scope>
    <source>
        <strain evidence="3 4">DSM 16695</strain>
    </source>
</reference>
<gene>
    <name evidence="3" type="ORF">GTA51_02320</name>
</gene>
<dbReference type="Gene3D" id="3.30.930.10">
    <property type="entry name" value="Bira Bifunctional Protein, Domain 2"/>
    <property type="match status" value="1"/>
</dbReference>
<feature type="domain" description="BPL/LPL catalytic" evidence="2">
    <location>
        <begin position="71"/>
        <end position="247"/>
    </location>
</feature>
<dbReference type="InterPro" id="IPR004408">
    <property type="entry name" value="Biotin_CoA_COase_ligase"/>
</dbReference>
<keyword evidence="1 3" id="KW-0436">Ligase</keyword>